<reference evidence="2" key="1">
    <citation type="submission" date="2016-11" db="UniProtKB">
        <authorList>
            <consortium name="WormBaseParasite"/>
        </authorList>
    </citation>
    <scope>IDENTIFICATION</scope>
</reference>
<dbReference type="AlphaFoldDB" id="A0A1I7WKG3"/>
<sequence length="35" mass="4014">MNHVSSWIFEDLKHNQLISSLFEKRPKVTSGIVDG</sequence>
<evidence type="ECO:0000313" key="1">
    <source>
        <dbReference type="Proteomes" id="UP000095283"/>
    </source>
</evidence>
<evidence type="ECO:0000313" key="2">
    <source>
        <dbReference type="WBParaSite" id="Hba_05457"/>
    </source>
</evidence>
<dbReference type="Proteomes" id="UP000095283">
    <property type="component" value="Unplaced"/>
</dbReference>
<dbReference type="WBParaSite" id="Hba_05457">
    <property type="protein sequence ID" value="Hba_05457"/>
    <property type="gene ID" value="Hba_05457"/>
</dbReference>
<organism evidence="1 2">
    <name type="scientific">Heterorhabditis bacteriophora</name>
    <name type="common">Entomopathogenic nematode worm</name>
    <dbReference type="NCBI Taxonomy" id="37862"/>
    <lineage>
        <taxon>Eukaryota</taxon>
        <taxon>Metazoa</taxon>
        <taxon>Ecdysozoa</taxon>
        <taxon>Nematoda</taxon>
        <taxon>Chromadorea</taxon>
        <taxon>Rhabditida</taxon>
        <taxon>Rhabditina</taxon>
        <taxon>Rhabditomorpha</taxon>
        <taxon>Strongyloidea</taxon>
        <taxon>Heterorhabditidae</taxon>
        <taxon>Heterorhabditis</taxon>
    </lineage>
</organism>
<keyword evidence="1" id="KW-1185">Reference proteome</keyword>
<proteinExistence type="predicted"/>
<accession>A0A1I7WKG3</accession>
<protein>
    <submittedName>
        <fullName evidence="2">Transposase</fullName>
    </submittedName>
</protein>
<name>A0A1I7WKG3_HETBA</name>